<keyword evidence="3" id="KW-1185">Reference proteome</keyword>
<evidence type="ECO:0000313" key="2">
    <source>
        <dbReference type="EMBL" id="MFB9554950.1"/>
    </source>
</evidence>
<protein>
    <submittedName>
        <fullName evidence="2">Uncharacterized protein</fullName>
    </submittedName>
</protein>
<evidence type="ECO:0000256" key="1">
    <source>
        <dbReference type="SAM" id="MobiDB-lite"/>
    </source>
</evidence>
<dbReference type="EMBL" id="JBHMCT010000008">
    <property type="protein sequence ID" value="MFB9554950.1"/>
    <property type="molecule type" value="Genomic_DNA"/>
</dbReference>
<dbReference type="RefSeq" id="WP_345488813.1">
    <property type="nucleotide sequence ID" value="NZ_BAAAWU010000001.1"/>
</dbReference>
<dbReference type="Proteomes" id="UP001589716">
    <property type="component" value="Unassembled WGS sequence"/>
</dbReference>
<sequence>MYRLSAVGSWSDPDDPGAVYGPDAPPAPPPLLTAQERTWIRQQRLRQGEEPSVLVAFDSRGNMTRRPSRPRIGIMLAALGRGNEHMVLQRLDDEREGDWYVQVRLRDDNVYQLEHRDGRAAEHYWTLTVSQDKVRDALLGWAAGKADWRGGFMWNRIGAEPDGQCDGPADGG</sequence>
<proteinExistence type="predicted"/>
<feature type="region of interest" description="Disordered" evidence="1">
    <location>
        <begin position="1"/>
        <end position="29"/>
    </location>
</feature>
<accession>A0ABV5QN66</accession>
<gene>
    <name evidence="2" type="ORF">ACFFTP_12185</name>
</gene>
<comment type="caution">
    <text evidence="2">The sequence shown here is derived from an EMBL/GenBank/DDBJ whole genome shotgun (WGS) entry which is preliminary data.</text>
</comment>
<organism evidence="2 3">
    <name type="scientific">Streptomyces roseoviridis</name>
    <dbReference type="NCBI Taxonomy" id="67361"/>
    <lineage>
        <taxon>Bacteria</taxon>
        <taxon>Bacillati</taxon>
        <taxon>Actinomycetota</taxon>
        <taxon>Actinomycetes</taxon>
        <taxon>Kitasatosporales</taxon>
        <taxon>Streptomycetaceae</taxon>
        <taxon>Streptomyces</taxon>
    </lineage>
</organism>
<evidence type="ECO:0000313" key="3">
    <source>
        <dbReference type="Proteomes" id="UP001589716"/>
    </source>
</evidence>
<reference evidence="2 3" key="1">
    <citation type="submission" date="2024-09" db="EMBL/GenBank/DDBJ databases">
        <authorList>
            <person name="Sun Q."/>
            <person name="Mori K."/>
        </authorList>
    </citation>
    <scope>NUCLEOTIDE SEQUENCE [LARGE SCALE GENOMIC DNA]</scope>
    <source>
        <strain evidence="2 3">JCM 4414</strain>
    </source>
</reference>
<name>A0ABV5QN66_9ACTN</name>